<reference evidence="2" key="1">
    <citation type="submission" date="2018-06" db="EMBL/GenBank/DDBJ databases">
        <authorList>
            <person name="Zhirakovskaya E."/>
        </authorList>
    </citation>
    <scope>NUCLEOTIDE SEQUENCE</scope>
</reference>
<organism evidence="2">
    <name type="scientific">hydrothermal vent metagenome</name>
    <dbReference type="NCBI Taxonomy" id="652676"/>
    <lineage>
        <taxon>unclassified sequences</taxon>
        <taxon>metagenomes</taxon>
        <taxon>ecological metagenomes</taxon>
    </lineage>
</organism>
<accession>A0A3B1DB78</accession>
<feature type="non-terminal residue" evidence="2">
    <location>
        <position position="1"/>
    </location>
</feature>
<protein>
    <submittedName>
        <fullName evidence="2">Uncharacterized protein</fullName>
    </submittedName>
</protein>
<keyword evidence="1" id="KW-1133">Transmembrane helix</keyword>
<dbReference type="AlphaFoldDB" id="A0A3B1DB78"/>
<name>A0A3B1DB78_9ZZZZ</name>
<gene>
    <name evidence="2" type="ORF">MNBD_PLANCTO03-439</name>
</gene>
<evidence type="ECO:0000256" key="1">
    <source>
        <dbReference type="SAM" id="Phobius"/>
    </source>
</evidence>
<keyword evidence="1" id="KW-0812">Transmembrane</keyword>
<evidence type="ECO:0000313" key="2">
    <source>
        <dbReference type="EMBL" id="VAX39539.1"/>
    </source>
</evidence>
<feature type="transmembrane region" description="Helical" evidence="1">
    <location>
        <begin position="50"/>
        <end position="75"/>
    </location>
</feature>
<sequence length="171" mass="18690">FAGIGALGFGRMASTANTRGEAWMTLLQQGLDNPILGTGMENAVRSENGYLFGFASFGLGMVLLILILMAVSGFLSLQLLTKRRLLPREYRSLADFLLAYQVVYFAGSVFEGYMMARVASNLSFFIIFSTMAVFLVRIADSYGMAAAEQEFGDGYDDPELDYGEDLPPEPA</sequence>
<keyword evidence="1" id="KW-0472">Membrane</keyword>
<dbReference type="EMBL" id="UOGK01000259">
    <property type="protein sequence ID" value="VAX39539.1"/>
    <property type="molecule type" value="Genomic_DNA"/>
</dbReference>
<feature type="transmembrane region" description="Helical" evidence="1">
    <location>
        <begin position="122"/>
        <end position="139"/>
    </location>
</feature>
<feature type="transmembrane region" description="Helical" evidence="1">
    <location>
        <begin position="96"/>
        <end position="116"/>
    </location>
</feature>
<proteinExistence type="predicted"/>